<accession>A0A2U3N3A7</accession>
<reference evidence="2" key="1">
    <citation type="submission" date="2018-03" db="EMBL/GenBank/DDBJ databases">
        <authorList>
            <person name="Blom J."/>
        </authorList>
    </citation>
    <scope>NUCLEOTIDE SEQUENCE [LARGE SCALE GENOMIC DNA]</scope>
    <source>
        <strain evidence="2">KPC-SM-21</strain>
    </source>
</reference>
<sequence length="62" mass="7248">MNALDYRFAKSNDIPQLVSLIINSAYREDQGKSWTNESKIILGNRISEVQLYLELTKSDFFY</sequence>
<dbReference type="Proteomes" id="UP000245974">
    <property type="component" value="Unassembled WGS sequence"/>
</dbReference>
<evidence type="ECO:0000313" key="2">
    <source>
        <dbReference type="Proteomes" id="UP000245974"/>
    </source>
</evidence>
<name>A0A2U3N3A7_9GAMM</name>
<dbReference type="AlphaFoldDB" id="A0A2U3N3A7"/>
<proteinExistence type="predicted"/>
<gene>
    <name evidence="1" type="ORF">KPC_3344</name>
</gene>
<dbReference type="EMBL" id="OOGT01000226">
    <property type="protein sequence ID" value="SPL72166.1"/>
    <property type="molecule type" value="Genomic_DNA"/>
</dbReference>
<protein>
    <submittedName>
        <fullName evidence="1">Uncharacterized protein</fullName>
    </submittedName>
</protein>
<keyword evidence="2" id="KW-1185">Reference proteome</keyword>
<organism evidence="1 2">
    <name type="scientific">Acinetobacter stercoris</name>
    <dbReference type="NCBI Taxonomy" id="2126983"/>
    <lineage>
        <taxon>Bacteria</taxon>
        <taxon>Pseudomonadati</taxon>
        <taxon>Pseudomonadota</taxon>
        <taxon>Gammaproteobacteria</taxon>
        <taxon>Moraxellales</taxon>
        <taxon>Moraxellaceae</taxon>
        <taxon>Acinetobacter</taxon>
    </lineage>
</organism>
<evidence type="ECO:0000313" key="1">
    <source>
        <dbReference type="EMBL" id="SPL72166.1"/>
    </source>
</evidence>
<dbReference type="InParanoid" id="A0A2U3N3A7"/>